<evidence type="ECO:0000256" key="6">
    <source>
        <dbReference type="SAM" id="MobiDB-lite"/>
    </source>
</evidence>
<protein>
    <submittedName>
        <fullName evidence="8">Formate/nitrite transporter-domain-containing protein</fullName>
    </submittedName>
</protein>
<evidence type="ECO:0000256" key="4">
    <source>
        <dbReference type="ARBA" id="ARBA00023136"/>
    </source>
</evidence>
<name>A0ABR1F7V0_9ASCO</name>
<evidence type="ECO:0000313" key="8">
    <source>
        <dbReference type="EMBL" id="KAK7205928.1"/>
    </source>
</evidence>
<gene>
    <name evidence="8" type="ORF">BZA70DRAFT_267036</name>
</gene>
<evidence type="ECO:0000256" key="7">
    <source>
        <dbReference type="SAM" id="Phobius"/>
    </source>
</evidence>
<dbReference type="EMBL" id="JBBJBU010000004">
    <property type="protein sequence ID" value="KAK7205928.1"/>
    <property type="molecule type" value="Genomic_DNA"/>
</dbReference>
<sequence>MSLQPNHYGPEEAANMLLNTGIAKAYQRIDLMISRNFIGGALTSVGGMITLLVKGGCNGLLEKNPAIVNLLAGLVFPVGAVMSTLTGGELSTGNVLFLSVALFQRKIPLWRALYCFMVSFFANLAGSLFYLLIAHYGHILSYEPYRQGTILSAEEKVIDPSGATVFVRAIGANWLICIGTFTALLSRTAVAKVIAIWIPIFVFVAVGFENSVANMFLVPIAMINGAPVSVGLFIWKSLILSTLGNIVGGFFFVAGAYWYIYIFPQVAAEDDDNLSMGKAPGPLLPIAEGHSLQLDPVLTRMFTRQTTTRHSTALPNNSVESFNRRKYMQDKQSNSQGSASDDPSTDNDRTAVGSGTDDDKTE</sequence>
<feature type="region of interest" description="Disordered" evidence="6">
    <location>
        <begin position="305"/>
        <end position="362"/>
    </location>
</feature>
<keyword evidence="3 7" id="KW-1133">Transmembrane helix</keyword>
<feature type="transmembrane region" description="Helical" evidence="7">
    <location>
        <begin position="37"/>
        <end position="61"/>
    </location>
</feature>
<evidence type="ECO:0000313" key="9">
    <source>
        <dbReference type="Proteomes" id="UP001498771"/>
    </source>
</evidence>
<feature type="transmembrane region" description="Helical" evidence="7">
    <location>
        <begin position="242"/>
        <end position="261"/>
    </location>
</feature>
<evidence type="ECO:0000256" key="3">
    <source>
        <dbReference type="ARBA" id="ARBA00022989"/>
    </source>
</evidence>
<feature type="transmembrane region" description="Helical" evidence="7">
    <location>
        <begin position="109"/>
        <end position="133"/>
    </location>
</feature>
<dbReference type="PANTHER" id="PTHR30520:SF6">
    <property type="entry name" value="FORMATE_NITRATE FAMILY TRANSPORTER (EUROFUNG)"/>
    <property type="match status" value="1"/>
</dbReference>
<organism evidence="8 9">
    <name type="scientific">Myxozyma melibiosi</name>
    <dbReference type="NCBI Taxonomy" id="54550"/>
    <lineage>
        <taxon>Eukaryota</taxon>
        <taxon>Fungi</taxon>
        <taxon>Dikarya</taxon>
        <taxon>Ascomycota</taxon>
        <taxon>Saccharomycotina</taxon>
        <taxon>Lipomycetes</taxon>
        <taxon>Lipomycetales</taxon>
        <taxon>Lipomycetaceae</taxon>
        <taxon>Myxozyma</taxon>
    </lineage>
</organism>
<proteinExistence type="inferred from homology"/>
<dbReference type="GeneID" id="90036586"/>
<reference evidence="8 9" key="1">
    <citation type="submission" date="2024-03" db="EMBL/GenBank/DDBJ databases">
        <title>Genome-scale model development and genomic sequencing of the oleaginous clade Lipomyces.</title>
        <authorList>
            <consortium name="Lawrence Berkeley National Laboratory"/>
            <person name="Czajka J.J."/>
            <person name="Han Y."/>
            <person name="Kim J."/>
            <person name="Mondo S.J."/>
            <person name="Hofstad B.A."/>
            <person name="Robles A."/>
            <person name="Haridas S."/>
            <person name="Riley R."/>
            <person name="LaButti K."/>
            <person name="Pangilinan J."/>
            <person name="Andreopoulos W."/>
            <person name="Lipzen A."/>
            <person name="Yan J."/>
            <person name="Wang M."/>
            <person name="Ng V."/>
            <person name="Grigoriev I.V."/>
            <person name="Spatafora J.W."/>
            <person name="Magnuson J.K."/>
            <person name="Baker S.E."/>
            <person name="Pomraning K.R."/>
        </authorList>
    </citation>
    <scope>NUCLEOTIDE SEQUENCE [LARGE SCALE GENOMIC DNA]</scope>
    <source>
        <strain evidence="8 9">Phaff 52-87</strain>
    </source>
</reference>
<evidence type="ECO:0000256" key="1">
    <source>
        <dbReference type="ARBA" id="ARBA00004141"/>
    </source>
</evidence>
<evidence type="ECO:0000256" key="2">
    <source>
        <dbReference type="ARBA" id="ARBA00022692"/>
    </source>
</evidence>
<keyword evidence="2 7" id="KW-0812">Transmembrane</keyword>
<feature type="compositionally biased region" description="Polar residues" evidence="6">
    <location>
        <begin position="330"/>
        <end position="342"/>
    </location>
</feature>
<keyword evidence="9" id="KW-1185">Reference proteome</keyword>
<dbReference type="Pfam" id="PF01226">
    <property type="entry name" value="Form_Nir_trans"/>
    <property type="match status" value="1"/>
</dbReference>
<keyword evidence="4 7" id="KW-0472">Membrane</keyword>
<dbReference type="PANTHER" id="PTHR30520">
    <property type="entry name" value="FORMATE TRANSPORTER-RELATED"/>
    <property type="match status" value="1"/>
</dbReference>
<feature type="transmembrane region" description="Helical" evidence="7">
    <location>
        <begin position="190"/>
        <end position="208"/>
    </location>
</feature>
<comment type="subcellular location">
    <subcellularLocation>
        <location evidence="1">Membrane</location>
        <topology evidence="1">Multi-pass membrane protein</topology>
    </subcellularLocation>
</comment>
<dbReference type="RefSeq" id="XP_064768961.1">
    <property type="nucleotide sequence ID" value="XM_064911074.1"/>
</dbReference>
<feature type="compositionally biased region" description="Polar residues" evidence="6">
    <location>
        <begin position="305"/>
        <end position="321"/>
    </location>
</feature>
<comment type="similarity">
    <text evidence="5">Belongs to the FNT transporter (TC 1.A.16) family.</text>
</comment>
<dbReference type="InterPro" id="IPR000292">
    <property type="entry name" value="For/NO2_transpt"/>
</dbReference>
<feature type="transmembrane region" description="Helical" evidence="7">
    <location>
        <begin position="165"/>
        <end position="185"/>
    </location>
</feature>
<comment type="caution">
    <text evidence="8">The sequence shown here is derived from an EMBL/GenBank/DDBJ whole genome shotgun (WGS) entry which is preliminary data.</text>
</comment>
<accession>A0ABR1F7V0</accession>
<dbReference type="Proteomes" id="UP001498771">
    <property type="component" value="Unassembled WGS sequence"/>
</dbReference>
<feature type="transmembrane region" description="Helical" evidence="7">
    <location>
        <begin position="214"/>
        <end position="235"/>
    </location>
</feature>
<dbReference type="Gene3D" id="1.20.1080.10">
    <property type="entry name" value="Glycerol uptake facilitator protein"/>
    <property type="match status" value="1"/>
</dbReference>
<evidence type="ECO:0000256" key="5">
    <source>
        <dbReference type="ARBA" id="ARBA00049660"/>
    </source>
</evidence>
<dbReference type="InterPro" id="IPR023271">
    <property type="entry name" value="Aquaporin-like"/>
</dbReference>